<proteinExistence type="predicted"/>
<dbReference type="Proteomes" id="UP001404956">
    <property type="component" value="Unassembled WGS sequence"/>
</dbReference>
<reference evidence="2 3" key="1">
    <citation type="submission" date="2024-02" db="EMBL/GenBank/DDBJ databases">
        <title>Deinococcus aluminii NBRC 112889.</title>
        <authorList>
            <person name="Ichikawa N."/>
            <person name="Katano-Makiyama Y."/>
            <person name="Hidaka K."/>
        </authorList>
    </citation>
    <scope>NUCLEOTIDE SEQUENCE [LARGE SCALE GENOMIC DNA]</scope>
    <source>
        <strain evidence="2 3">NBRC 112889</strain>
    </source>
</reference>
<name>A0ABP9XFP1_9DEIO</name>
<evidence type="ECO:0000313" key="2">
    <source>
        <dbReference type="EMBL" id="GAA5534179.1"/>
    </source>
</evidence>
<dbReference type="RefSeq" id="WP_345455288.1">
    <property type="nucleotide sequence ID" value="NZ_BAABRV010000006.1"/>
</dbReference>
<dbReference type="Gene3D" id="3.40.50.12780">
    <property type="entry name" value="N-terminal domain of ligase-like"/>
    <property type="match status" value="1"/>
</dbReference>
<organism evidence="2 3">
    <name type="scientific">Deinococcus aluminii</name>
    <dbReference type="NCBI Taxonomy" id="1656885"/>
    <lineage>
        <taxon>Bacteria</taxon>
        <taxon>Thermotogati</taxon>
        <taxon>Deinococcota</taxon>
        <taxon>Deinococci</taxon>
        <taxon>Deinococcales</taxon>
        <taxon>Deinococcaceae</taxon>
        <taxon>Deinococcus</taxon>
    </lineage>
</organism>
<comment type="caution">
    <text evidence="2">The sequence shown here is derived from an EMBL/GenBank/DDBJ whole genome shotgun (WGS) entry which is preliminary data.</text>
</comment>
<protein>
    <recommendedName>
        <fullName evidence="1">AMP-dependent synthetase/ligase domain-containing protein</fullName>
    </recommendedName>
</protein>
<evidence type="ECO:0000313" key="3">
    <source>
        <dbReference type="Proteomes" id="UP001404956"/>
    </source>
</evidence>
<dbReference type="Pfam" id="PF00501">
    <property type="entry name" value="AMP-binding"/>
    <property type="match status" value="1"/>
</dbReference>
<keyword evidence="3" id="KW-1185">Reference proteome</keyword>
<sequence length="389" mass="42290">MTNTLTPSAHAPPDVPGLLARLRSLPLYREALTSIPDDADWRDVPLLTRERLTEAWEAGELFHPDAVRVHLTPHPGGGWLPEYATRADIEAHGRAGAAAFARAGLRCEDHVQVAFGYHRFAGGWLMQDGLETLGAKTIPFGPGESEAQLETLKRLGVRVLVSAPSFAQRLGEAGARVELLIAAGEPFTSIAGRRERVQAALSSEDGGCTALDCYATSEAGLIALETPERGGLRVLADWVFVEVLDPETGQPVPDGERGELVVTHLSKEAMPLLRFRTGDLTRLERREDGPYLPGGVFGNVGGMLKVKGVKLFPREVAFWLAGHGLDHTQHTLQLWSQLGADRVGLTVRSESRGDLEAMRADFQRRFALKLDALNLDSSHEGRGVVDERA</sequence>
<dbReference type="EMBL" id="BAABRV010000006">
    <property type="protein sequence ID" value="GAA5534179.1"/>
    <property type="molecule type" value="Genomic_DNA"/>
</dbReference>
<dbReference type="SUPFAM" id="SSF56801">
    <property type="entry name" value="Acetyl-CoA synthetase-like"/>
    <property type="match status" value="1"/>
</dbReference>
<dbReference type="InterPro" id="IPR000873">
    <property type="entry name" value="AMP-dep_synth/lig_dom"/>
</dbReference>
<dbReference type="PANTHER" id="PTHR43845:SF1">
    <property type="entry name" value="BLR5969 PROTEIN"/>
    <property type="match status" value="1"/>
</dbReference>
<evidence type="ECO:0000259" key="1">
    <source>
        <dbReference type="Pfam" id="PF00501"/>
    </source>
</evidence>
<feature type="domain" description="AMP-dependent synthetase/ligase" evidence="1">
    <location>
        <begin position="133"/>
        <end position="263"/>
    </location>
</feature>
<accession>A0ABP9XFP1</accession>
<dbReference type="PANTHER" id="PTHR43845">
    <property type="entry name" value="BLR5969 PROTEIN"/>
    <property type="match status" value="1"/>
</dbReference>
<gene>
    <name evidence="2" type="ORF">Dalu01_02587</name>
</gene>
<dbReference type="InterPro" id="IPR042099">
    <property type="entry name" value="ANL_N_sf"/>
</dbReference>